<dbReference type="SUPFAM" id="SSF81383">
    <property type="entry name" value="F-box domain"/>
    <property type="match status" value="1"/>
</dbReference>
<gene>
    <name evidence="2" type="ORF">FBEOM_6186</name>
</gene>
<name>A0A9P5AJL0_9HYPO</name>
<dbReference type="PROSITE" id="PS50181">
    <property type="entry name" value="FBOX"/>
    <property type="match status" value="1"/>
</dbReference>
<dbReference type="OrthoDB" id="5273847at2759"/>
<accession>A0A9P5AJL0</accession>
<evidence type="ECO:0000313" key="3">
    <source>
        <dbReference type="Proteomes" id="UP000730481"/>
    </source>
</evidence>
<dbReference type="AlphaFoldDB" id="A0A9P5AJL0"/>
<evidence type="ECO:0000259" key="1">
    <source>
        <dbReference type="PROSITE" id="PS50181"/>
    </source>
</evidence>
<protein>
    <recommendedName>
        <fullName evidence="1">F-box domain-containing protein</fullName>
    </recommendedName>
</protein>
<reference evidence="2" key="1">
    <citation type="journal article" date="2017" name="Mycologia">
        <title>Fusarium algeriense, sp. nov., a novel toxigenic crown rot pathogen of durum wheat from Algeria is nested in the Fusarium burgessii species complex.</title>
        <authorList>
            <person name="Laraba I."/>
            <person name="Keddad A."/>
            <person name="Boureghda H."/>
            <person name="Abdallah N."/>
            <person name="Vaughan M.M."/>
            <person name="Proctor R.H."/>
            <person name="Busman M."/>
            <person name="O'Donnell K."/>
        </authorList>
    </citation>
    <scope>NUCLEOTIDE SEQUENCE</scope>
    <source>
        <strain evidence="2">NRRL 25174</strain>
    </source>
</reference>
<dbReference type="Pfam" id="PF24539">
    <property type="entry name" value="DUF7600"/>
    <property type="match status" value="1"/>
</dbReference>
<comment type="caution">
    <text evidence="2">The sequence shown here is derived from an EMBL/GenBank/DDBJ whole genome shotgun (WGS) entry which is preliminary data.</text>
</comment>
<dbReference type="EMBL" id="PVQB02000256">
    <property type="protein sequence ID" value="KAF4339888.1"/>
    <property type="molecule type" value="Genomic_DNA"/>
</dbReference>
<reference evidence="2" key="2">
    <citation type="submission" date="2020-02" db="EMBL/GenBank/DDBJ databases">
        <title>Identification and distribution of gene clusters putatively required for synthesis of sphingolipid metabolism inhibitors in phylogenetically diverse species of the filamentous fungus Fusarium.</title>
        <authorList>
            <person name="Kim H.-S."/>
            <person name="Busman M."/>
            <person name="Brown D.W."/>
            <person name="Divon H."/>
            <person name="Uhlig S."/>
            <person name="Proctor R.H."/>
        </authorList>
    </citation>
    <scope>NUCLEOTIDE SEQUENCE</scope>
    <source>
        <strain evidence="2">NRRL 25174</strain>
    </source>
</reference>
<dbReference type="InterPro" id="IPR001810">
    <property type="entry name" value="F-box_dom"/>
</dbReference>
<feature type="domain" description="F-box" evidence="1">
    <location>
        <begin position="190"/>
        <end position="236"/>
    </location>
</feature>
<organism evidence="2 3">
    <name type="scientific">Fusarium beomiforme</name>
    <dbReference type="NCBI Taxonomy" id="44412"/>
    <lineage>
        <taxon>Eukaryota</taxon>
        <taxon>Fungi</taxon>
        <taxon>Dikarya</taxon>
        <taxon>Ascomycota</taxon>
        <taxon>Pezizomycotina</taxon>
        <taxon>Sordariomycetes</taxon>
        <taxon>Hypocreomycetidae</taxon>
        <taxon>Hypocreales</taxon>
        <taxon>Nectriaceae</taxon>
        <taxon>Fusarium</taxon>
        <taxon>Fusarium burgessii species complex</taxon>
    </lineage>
</organism>
<dbReference type="InterPro" id="IPR036047">
    <property type="entry name" value="F-box-like_dom_sf"/>
</dbReference>
<keyword evidence="3" id="KW-1185">Reference proteome</keyword>
<dbReference type="Proteomes" id="UP000730481">
    <property type="component" value="Unassembled WGS sequence"/>
</dbReference>
<evidence type="ECO:0000313" key="2">
    <source>
        <dbReference type="EMBL" id="KAF4339888.1"/>
    </source>
</evidence>
<dbReference type="InterPro" id="IPR056021">
    <property type="entry name" value="DUF7600"/>
</dbReference>
<proteinExistence type="predicted"/>
<sequence>MVMPISHWLVKINLQANARAYLSTSGRRRGQSDHITVDPSDMKHKDKKTIRVNLMPYDFTDPSQYPFVSDITPDAWGYPFHSACWKILTIIGPIDQEDLQSILNLCRSVPKQMGMLNWGHEYGGRAKHHLNVAPGEENFLISSPVVVGMDINPCSIVELMQIFDSLMSNKTEDDFPTIHPLLKLHQVTAHDPFTDLPTDILLALADHLTLPELTLMKQSSRAFTNLELPSRFWRKRFRLGREFDYIFEAQDYSGGKWESICRDINASKSNGMVRYSLHIRRHIWDLCFPMRQVLGAMRYNTCDGTPVKSIFEPEALPDALPEGKGWITVDRARKFPGEIFERGSRVIYDRMVVLPRKLCAVYVSTIQLFGRHYVSGLRFRDRDGMYLNVGFQHPEQELLLAQEDSGLQIQGFDVAFDQRGVKGLSMLLGDGTQSDWVGEYKNIPKKRLQISSGEDGVSHFKGGFDAAKLVAISINEASSYLADLQASPEQGIRALWYPEIPSPDLIFPCISTALSHNSNHSSVVDQDLPVCFRLFGDGDPGILSQITVRHRVHDKYTLKMESITMISADKSEAELGFRRTDGRYSKDYDINHEHEESFDIDGPGGERIENVRTCWSYGLFVGFELKTNRDRTVKFTGGSDHEDDWEDGSTFNAGGRKVVGFWAQMETDPGFLLFGPVIR</sequence>